<feature type="region of interest" description="Disordered" evidence="1">
    <location>
        <begin position="14"/>
        <end position="34"/>
    </location>
</feature>
<reference evidence="2 3" key="1">
    <citation type="submission" date="2015-06" db="EMBL/GenBank/DDBJ databases">
        <title>Draft Genome Sequence of Parabacteroides goldsteinii with Putative Novel Metallo-Beta-Lactamases Isolated from a Blood Culture from a Human Patient.</title>
        <authorList>
            <person name="Krogh T.J."/>
            <person name="Agergaard C.N."/>
            <person name="Moller-Jensen J."/>
            <person name="Justesen U.S."/>
        </authorList>
    </citation>
    <scope>NUCLEOTIDE SEQUENCE [LARGE SCALE GENOMIC DNA]</scope>
    <source>
        <strain evidence="2 3">910340</strain>
    </source>
</reference>
<sequence>MENQLREYSFEYNETDGNFHQNPGNTPENTNGYKTVSRTRTSVWYPFHNMLKRHYDFASKNRPPFAKVKKEWEDYLLLLEDINKYKDY</sequence>
<gene>
    <name evidence="2" type="ORF">ACM15_11090</name>
</gene>
<proteinExistence type="predicted"/>
<dbReference type="AlphaFoldDB" id="A0A0J6CN16"/>
<accession>A0A0J6CN16</accession>
<comment type="caution">
    <text evidence="2">The sequence shown here is derived from an EMBL/GenBank/DDBJ whole genome shotgun (WGS) entry which is preliminary data.</text>
</comment>
<evidence type="ECO:0000256" key="1">
    <source>
        <dbReference type="SAM" id="MobiDB-lite"/>
    </source>
</evidence>
<dbReference type="PATRIC" id="fig|328812.4.peg.2925"/>
<evidence type="ECO:0000313" key="2">
    <source>
        <dbReference type="EMBL" id="KMM33564.1"/>
    </source>
</evidence>
<protein>
    <submittedName>
        <fullName evidence="2">Uncharacterized protein</fullName>
    </submittedName>
</protein>
<dbReference type="Proteomes" id="UP000036166">
    <property type="component" value="Unassembled WGS sequence"/>
</dbReference>
<dbReference type="EMBL" id="LFJV01000033">
    <property type="protein sequence ID" value="KMM33564.1"/>
    <property type="molecule type" value="Genomic_DNA"/>
</dbReference>
<feature type="compositionally biased region" description="Polar residues" evidence="1">
    <location>
        <begin position="15"/>
        <end position="34"/>
    </location>
</feature>
<dbReference type="RefSeq" id="WP_048315479.1">
    <property type="nucleotide sequence ID" value="NZ_LFJV01000033.1"/>
</dbReference>
<evidence type="ECO:0000313" key="3">
    <source>
        <dbReference type="Proteomes" id="UP000036166"/>
    </source>
</evidence>
<organism evidence="2 3">
    <name type="scientific">Parabacteroides goldsteinii</name>
    <dbReference type="NCBI Taxonomy" id="328812"/>
    <lineage>
        <taxon>Bacteria</taxon>
        <taxon>Pseudomonadati</taxon>
        <taxon>Bacteroidota</taxon>
        <taxon>Bacteroidia</taxon>
        <taxon>Bacteroidales</taxon>
        <taxon>Tannerellaceae</taxon>
        <taxon>Parabacteroides</taxon>
    </lineage>
</organism>
<name>A0A0J6CN16_9BACT</name>